<dbReference type="AlphaFoldDB" id="A0AAV9CH81"/>
<organism evidence="1 2">
    <name type="scientific">Acorus calamus</name>
    <name type="common">Sweet flag</name>
    <dbReference type="NCBI Taxonomy" id="4465"/>
    <lineage>
        <taxon>Eukaryota</taxon>
        <taxon>Viridiplantae</taxon>
        <taxon>Streptophyta</taxon>
        <taxon>Embryophyta</taxon>
        <taxon>Tracheophyta</taxon>
        <taxon>Spermatophyta</taxon>
        <taxon>Magnoliopsida</taxon>
        <taxon>Liliopsida</taxon>
        <taxon>Acoraceae</taxon>
        <taxon>Acorus</taxon>
    </lineage>
</organism>
<reference evidence="1" key="1">
    <citation type="journal article" date="2023" name="Nat. Commun.">
        <title>Diploid and tetraploid genomes of Acorus and the evolution of monocots.</title>
        <authorList>
            <person name="Ma L."/>
            <person name="Liu K.W."/>
            <person name="Li Z."/>
            <person name="Hsiao Y.Y."/>
            <person name="Qi Y."/>
            <person name="Fu T."/>
            <person name="Tang G.D."/>
            <person name="Zhang D."/>
            <person name="Sun W.H."/>
            <person name="Liu D.K."/>
            <person name="Li Y."/>
            <person name="Chen G.Z."/>
            <person name="Liu X.D."/>
            <person name="Liao X.Y."/>
            <person name="Jiang Y.T."/>
            <person name="Yu X."/>
            <person name="Hao Y."/>
            <person name="Huang J."/>
            <person name="Zhao X.W."/>
            <person name="Ke S."/>
            <person name="Chen Y.Y."/>
            <person name="Wu W.L."/>
            <person name="Hsu J.L."/>
            <person name="Lin Y.F."/>
            <person name="Huang M.D."/>
            <person name="Li C.Y."/>
            <person name="Huang L."/>
            <person name="Wang Z.W."/>
            <person name="Zhao X."/>
            <person name="Zhong W.Y."/>
            <person name="Peng D.H."/>
            <person name="Ahmad S."/>
            <person name="Lan S."/>
            <person name="Zhang J.S."/>
            <person name="Tsai W.C."/>
            <person name="Van de Peer Y."/>
            <person name="Liu Z.J."/>
        </authorList>
    </citation>
    <scope>NUCLEOTIDE SEQUENCE</scope>
    <source>
        <strain evidence="1">CP</strain>
    </source>
</reference>
<accession>A0AAV9CH81</accession>
<reference evidence="1" key="2">
    <citation type="submission" date="2023-06" db="EMBL/GenBank/DDBJ databases">
        <authorList>
            <person name="Ma L."/>
            <person name="Liu K.-W."/>
            <person name="Li Z."/>
            <person name="Hsiao Y.-Y."/>
            <person name="Qi Y."/>
            <person name="Fu T."/>
            <person name="Tang G."/>
            <person name="Zhang D."/>
            <person name="Sun W.-H."/>
            <person name="Liu D.-K."/>
            <person name="Li Y."/>
            <person name="Chen G.-Z."/>
            <person name="Liu X.-D."/>
            <person name="Liao X.-Y."/>
            <person name="Jiang Y.-T."/>
            <person name="Yu X."/>
            <person name="Hao Y."/>
            <person name="Huang J."/>
            <person name="Zhao X.-W."/>
            <person name="Ke S."/>
            <person name="Chen Y.-Y."/>
            <person name="Wu W.-L."/>
            <person name="Hsu J.-L."/>
            <person name="Lin Y.-F."/>
            <person name="Huang M.-D."/>
            <person name="Li C.-Y."/>
            <person name="Huang L."/>
            <person name="Wang Z.-W."/>
            <person name="Zhao X."/>
            <person name="Zhong W.-Y."/>
            <person name="Peng D.-H."/>
            <person name="Ahmad S."/>
            <person name="Lan S."/>
            <person name="Zhang J.-S."/>
            <person name="Tsai W.-C."/>
            <person name="Van De Peer Y."/>
            <person name="Liu Z.-J."/>
        </authorList>
    </citation>
    <scope>NUCLEOTIDE SEQUENCE</scope>
    <source>
        <strain evidence="1">CP</strain>
        <tissue evidence="1">Leaves</tissue>
    </source>
</reference>
<evidence type="ECO:0000313" key="1">
    <source>
        <dbReference type="EMBL" id="KAK1288285.1"/>
    </source>
</evidence>
<gene>
    <name evidence="1" type="ORF">QJS10_CPB19g00018</name>
</gene>
<comment type="caution">
    <text evidence="1">The sequence shown here is derived from an EMBL/GenBank/DDBJ whole genome shotgun (WGS) entry which is preliminary data.</text>
</comment>
<dbReference type="Proteomes" id="UP001180020">
    <property type="component" value="Unassembled WGS sequence"/>
</dbReference>
<sequence>MTGCVYQRSKDNGIEEGDGEVLQGAQHVGVPLFEARRHEIQDPLNPAIPTTAFLPPPSNPTVLSVIRPSIDELVLQMVDAQAALIGVMENLCDVVEALVAEEETVARSLLKLPSSRGLVAIVADDGGDSDLN</sequence>
<name>A0AAV9CH81_ACOCL</name>
<keyword evidence="2" id="KW-1185">Reference proteome</keyword>
<proteinExistence type="predicted"/>
<evidence type="ECO:0000313" key="2">
    <source>
        <dbReference type="Proteomes" id="UP001180020"/>
    </source>
</evidence>
<protein>
    <submittedName>
        <fullName evidence="1">Uncharacterized protein</fullName>
    </submittedName>
</protein>
<dbReference type="EMBL" id="JAUJYO010000019">
    <property type="protein sequence ID" value="KAK1288285.1"/>
    <property type="molecule type" value="Genomic_DNA"/>
</dbReference>